<feature type="compositionally biased region" description="Basic residues" evidence="3">
    <location>
        <begin position="127"/>
        <end position="136"/>
    </location>
</feature>
<keyword evidence="1" id="KW-0540">Nuclease</keyword>
<evidence type="ECO:0000259" key="4">
    <source>
        <dbReference type="SMART" id="SM00474"/>
    </source>
</evidence>
<feature type="compositionally biased region" description="Basic and acidic residues" evidence="3">
    <location>
        <begin position="749"/>
        <end position="764"/>
    </location>
</feature>
<feature type="compositionally biased region" description="Basic and acidic residues" evidence="3">
    <location>
        <begin position="1157"/>
        <end position="1167"/>
    </location>
</feature>
<sequence length="1548" mass="173647">MLRRQRAFFASAPNTAWRARDARGMTAVVANALLPSGTYRPCSALPSPARFLRSESHAELRRDPSPANYPHLRPSSVAHAERIASSCRVGEASSMPRSVLARVVAIQRQVAHRQDHHKLGETNQRTRGVKQRQRRSAARDKSKGETTLLREAASSEEDSVGGFGDEFGLDEDSDAMIQDILEDDGEEIATANSIYLANRDQLRRIIGLSHYTRRMQSEIAAAIIDSLTKLRALLEAHGNCPNATAAASFQELRIIEAMQRRTTVLERTQRDAAREKTRTILFLSLAHTYRKLQRHTLVNRAQLDEVSYAAQSAKLFLDSKAHNVWLTAFELVYGLLPLRGDAVAPSRHFSLSNPLHNYARLIACLHHHLYIVSRLYAEVKKCTRALKDLTMLENSGLGLTYSCMCLFTARFYDLLEPLSSIKAWTWRRWTPLLPSTARYAESLAASLAHIDERALHLLRDIASDIESEIARFRSHLLAKTGAINASGTLLQFTETIRRQLIDRRLDTYKAEYGKESYHFLWRCGYRPSNWLIRVCGQKVPSRRKALVQIRKDYASPLRLHYVHSELKMNKLRLPKIPLERSASRRADRRKPGKALDQLRRPLFSTPLCHDAQHQTNGTAKAAKASSSVLSTSRRSPHQGSAILTAGSSSEARGRTKQPGHIRKPGDRQRAETHFNARLQARTPTFNADSPFSLTAMSGFPITAKNSLLRRTCNILELRGAHYPGKRANTKPQNDRGRKRKVFSEPQVRPQDDTHSDRRLRDRVAKIGPNRTCPVRRVPVDETPHQLRFEPSPRMRAPQSTPFFAESSVSKQHSVDGCGGVNGPDRNDEAQDSGDSPSPVTNQGTTSDKGDDRPNSNPPNNEQRPPPPNSSMRESSDPEYPSESEHESDSEDELDTEEDAEEEHIPLSYQIPPDLLRAAMEASPNTQASYWSQRLYRGPHDEHLSTHYCKTIEVAERVAKYFLKEKVVGFDIEWKPFAFPNSIKENASLIQLACEDRIALFHIAQFSGRTAQQLVPPTLKTILESPDIYKVGVAVKADFTRLRNYLGIQARGVFELSRLYNLVQHQATDPSKVNFTLVSLARQVQQHLLLPLYKGETLADGTKDKEKGSVRESDWSQALDTDQVRYAAADAYAGFRLFDVLESKRKKLKPTPPLPRLCDQDPVREERPKTKKLKPKAAKKIKEDTAKVTAGALEEELEGAEEDTQEYETAPEEFADSDESEELESESSCSDDDPDADYVARRVGRLTIGRDAEGSTATSRTNTRRVGRIALSRVGVTDPGYPVLPPVSSENGSEESNALDAPAKTPLRRHESTPDISLPQVDVEMGEHEFSDPELEEALIAMDIEKPKEAEDVNVTGEQTEAETVLLPSEPIEQLSETEAMDLDTNSASARAEDTIQEQRDPSVDAFIPSETLQPSTPPTPTFKPLVLDTSSHTPEYLHASDWAQSYLHSTIPSASSPSSRPSRIRATMAHLRAYHLWHHQQLPLDDIGAHLRDPPLAQSTISSYILQAINLERLEYSDEKLRGVLMGLPPSVRLRRWGWLSRRVGITQ</sequence>
<dbReference type="PANTHER" id="PTHR13620">
    <property type="entry name" value="3-5 EXONUCLEASE"/>
    <property type="match status" value="1"/>
</dbReference>
<protein>
    <recommendedName>
        <fullName evidence="4">3'-5' exonuclease domain-containing protein</fullName>
    </recommendedName>
</protein>
<keyword evidence="6" id="KW-1185">Reference proteome</keyword>
<feature type="compositionally biased region" description="Basic and acidic residues" evidence="3">
    <location>
        <begin position="777"/>
        <end position="792"/>
    </location>
</feature>
<proteinExistence type="predicted"/>
<keyword evidence="2" id="KW-0378">Hydrolase</keyword>
<dbReference type="InterPro" id="IPR012337">
    <property type="entry name" value="RNaseH-like_sf"/>
</dbReference>
<dbReference type="SMART" id="SM00474">
    <property type="entry name" value="35EXOc"/>
    <property type="match status" value="1"/>
</dbReference>
<gene>
    <name evidence="5" type="ORF">BU26DRAFT_524240</name>
</gene>
<dbReference type="GO" id="GO:0008408">
    <property type="term" value="F:3'-5' exonuclease activity"/>
    <property type="evidence" value="ECO:0007669"/>
    <property type="project" value="InterPro"/>
</dbReference>
<dbReference type="GO" id="GO:0005737">
    <property type="term" value="C:cytoplasm"/>
    <property type="evidence" value="ECO:0007669"/>
    <property type="project" value="TreeGrafter"/>
</dbReference>
<dbReference type="CDD" id="cd06141">
    <property type="entry name" value="WRN_exo"/>
    <property type="match status" value="1"/>
</dbReference>
<feature type="compositionally biased region" description="Acidic residues" evidence="3">
    <location>
        <begin position="879"/>
        <end position="901"/>
    </location>
</feature>
<dbReference type="OrthoDB" id="1920326at2759"/>
<dbReference type="GO" id="GO:0005634">
    <property type="term" value="C:nucleus"/>
    <property type="evidence" value="ECO:0007669"/>
    <property type="project" value="TreeGrafter"/>
</dbReference>
<dbReference type="Proteomes" id="UP000800094">
    <property type="component" value="Unassembled WGS sequence"/>
</dbReference>
<dbReference type="SUPFAM" id="SSF53098">
    <property type="entry name" value="Ribonuclease H-like"/>
    <property type="match status" value="1"/>
</dbReference>
<feature type="compositionally biased region" description="Polar residues" evidence="3">
    <location>
        <begin position="797"/>
        <end position="811"/>
    </location>
</feature>
<dbReference type="InterPro" id="IPR002562">
    <property type="entry name" value="3'-5'_exonuclease_dom"/>
</dbReference>
<dbReference type="Gene3D" id="3.30.420.10">
    <property type="entry name" value="Ribonuclease H-like superfamily/Ribonuclease H"/>
    <property type="match status" value="1"/>
</dbReference>
<organism evidence="5 6">
    <name type="scientific">Trematosphaeria pertusa</name>
    <dbReference type="NCBI Taxonomy" id="390896"/>
    <lineage>
        <taxon>Eukaryota</taxon>
        <taxon>Fungi</taxon>
        <taxon>Dikarya</taxon>
        <taxon>Ascomycota</taxon>
        <taxon>Pezizomycotina</taxon>
        <taxon>Dothideomycetes</taxon>
        <taxon>Pleosporomycetidae</taxon>
        <taxon>Pleosporales</taxon>
        <taxon>Massarineae</taxon>
        <taxon>Trematosphaeriaceae</taxon>
        <taxon>Trematosphaeria</taxon>
    </lineage>
</organism>
<dbReference type="PANTHER" id="PTHR13620:SF104">
    <property type="entry name" value="EXONUCLEASE 3'-5' DOMAIN-CONTAINING PROTEIN 2"/>
    <property type="match status" value="1"/>
</dbReference>
<feature type="region of interest" description="Disordered" evidence="3">
    <location>
        <begin position="1148"/>
        <end position="1235"/>
    </location>
</feature>
<evidence type="ECO:0000256" key="3">
    <source>
        <dbReference type="SAM" id="MobiDB-lite"/>
    </source>
</evidence>
<name>A0A6A6HWT8_9PLEO</name>
<dbReference type="RefSeq" id="XP_033677678.1">
    <property type="nucleotide sequence ID" value="XM_033830238.1"/>
</dbReference>
<accession>A0A6A6HWT8</accession>
<feature type="domain" description="3'-5' exonuclease" evidence="4">
    <location>
        <begin position="945"/>
        <end position="1145"/>
    </location>
</feature>
<evidence type="ECO:0000256" key="1">
    <source>
        <dbReference type="ARBA" id="ARBA00022722"/>
    </source>
</evidence>
<feature type="region of interest" description="Disordered" evidence="3">
    <location>
        <begin position="1280"/>
        <end position="1312"/>
    </location>
</feature>
<feature type="region of interest" description="Disordered" evidence="3">
    <location>
        <begin position="577"/>
        <end position="670"/>
    </location>
</feature>
<feature type="compositionally biased region" description="Polar residues" evidence="3">
    <location>
        <begin position="832"/>
        <end position="846"/>
    </location>
</feature>
<evidence type="ECO:0000313" key="5">
    <source>
        <dbReference type="EMBL" id="KAF2242674.1"/>
    </source>
</evidence>
<dbReference type="GO" id="GO:0003676">
    <property type="term" value="F:nucleic acid binding"/>
    <property type="evidence" value="ECO:0007669"/>
    <property type="project" value="InterPro"/>
</dbReference>
<dbReference type="GeneID" id="54583568"/>
<evidence type="ECO:0000313" key="6">
    <source>
        <dbReference type="Proteomes" id="UP000800094"/>
    </source>
</evidence>
<dbReference type="GO" id="GO:0006139">
    <property type="term" value="P:nucleobase-containing compound metabolic process"/>
    <property type="evidence" value="ECO:0007669"/>
    <property type="project" value="InterPro"/>
</dbReference>
<evidence type="ECO:0000256" key="2">
    <source>
        <dbReference type="ARBA" id="ARBA00022801"/>
    </source>
</evidence>
<dbReference type="EMBL" id="ML987207">
    <property type="protein sequence ID" value="KAF2242674.1"/>
    <property type="molecule type" value="Genomic_DNA"/>
</dbReference>
<dbReference type="InterPro" id="IPR036397">
    <property type="entry name" value="RNaseH_sf"/>
</dbReference>
<feature type="compositionally biased region" description="Basic residues" evidence="3">
    <location>
        <begin position="1168"/>
        <end position="1178"/>
    </location>
</feature>
<reference evidence="5" key="1">
    <citation type="journal article" date="2020" name="Stud. Mycol.">
        <title>101 Dothideomycetes genomes: a test case for predicting lifestyles and emergence of pathogens.</title>
        <authorList>
            <person name="Haridas S."/>
            <person name="Albert R."/>
            <person name="Binder M."/>
            <person name="Bloem J."/>
            <person name="Labutti K."/>
            <person name="Salamov A."/>
            <person name="Andreopoulos B."/>
            <person name="Baker S."/>
            <person name="Barry K."/>
            <person name="Bills G."/>
            <person name="Bluhm B."/>
            <person name="Cannon C."/>
            <person name="Castanera R."/>
            <person name="Culley D."/>
            <person name="Daum C."/>
            <person name="Ezra D."/>
            <person name="Gonzalez J."/>
            <person name="Henrissat B."/>
            <person name="Kuo A."/>
            <person name="Liang C."/>
            <person name="Lipzen A."/>
            <person name="Lutzoni F."/>
            <person name="Magnuson J."/>
            <person name="Mondo S."/>
            <person name="Nolan M."/>
            <person name="Ohm R."/>
            <person name="Pangilinan J."/>
            <person name="Park H.-J."/>
            <person name="Ramirez L."/>
            <person name="Alfaro M."/>
            <person name="Sun H."/>
            <person name="Tritt A."/>
            <person name="Yoshinaga Y."/>
            <person name="Zwiers L.-H."/>
            <person name="Turgeon B."/>
            <person name="Goodwin S."/>
            <person name="Spatafora J."/>
            <person name="Crous P."/>
            <person name="Grigoriev I."/>
        </authorList>
    </citation>
    <scope>NUCLEOTIDE SEQUENCE</scope>
    <source>
        <strain evidence="5">CBS 122368</strain>
    </source>
</reference>
<dbReference type="Pfam" id="PF01612">
    <property type="entry name" value="DNA_pol_A_exo1"/>
    <property type="match status" value="1"/>
</dbReference>
<dbReference type="InterPro" id="IPR051132">
    <property type="entry name" value="3-5_Exonuclease_domain"/>
</dbReference>
<feature type="compositionally biased region" description="Low complexity" evidence="3">
    <location>
        <begin position="618"/>
        <end position="633"/>
    </location>
</feature>
<feature type="region of interest" description="Disordered" evidence="3">
    <location>
        <begin position="111"/>
        <end position="165"/>
    </location>
</feature>
<feature type="compositionally biased region" description="Acidic residues" evidence="3">
    <location>
        <begin position="1192"/>
        <end position="1235"/>
    </location>
</feature>
<feature type="region of interest" description="Disordered" evidence="3">
    <location>
        <begin position="723"/>
        <end position="906"/>
    </location>
</feature>